<reference evidence="3" key="1">
    <citation type="journal article" date="2019" name="Int. J. Syst. Evol. Microbiol.">
        <title>The Global Catalogue of Microorganisms (GCM) 10K type strain sequencing project: providing services to taxonomists for standard genome sequencing and annotation.</title>
        <authorList>
            <consortium name="The Broad Institute Genomics Platform"/>
            <consortium name="The Broad Institute Genome Sequencing Center for Infectious Disease"/>
            <person name="Wu L."/>
            <person name="Ma J."/>
        </authorList>
    </citation>
    <scope>NUCLEOTIDE SEQUENCE [LARGE SCALE GENOMIC DNA]</scope>
    <source>
        <strain evidence="3">JCM 10673</strain>
    </source>
</reference>
<accession>A0ABP3Z6C1</accession>
<proteinExistence type="predicted"/>
<comment type="caution">
    <text evidence="2">The sequence shown here is derived from an EMBL/GenBank/DDBJ whole genome shotgun (WGS) entry which is preliminary data.</text>
</comment>
<organism evidence="2 3">
    <name type="scientific">Streptomyces thermoalcalitolerans</name>
    <dbReference type="NCBI Taxonomy" id="65605"/>
    <lineage>
        <taxon>Bacteria</taxon>
        <taxon>Bacillati</taxon>
        <taxon>Actinomycetota</taxon>
        <taxon>Actinomycetes</taxon>
        <taxon>Kitasatosporales</taxon>
        <taxon>Streptomycetaceae</taxon>
        <taxon>Streptomyces</taxon>
    </lineage>
</organism>
<evidence type="ECO:0008006" key="4">
    <source>
        <dbReference type="Google" id="ProtNLM"/>
    </source>
</evidence>
<gene>
    <name evidence="2" type="ORF">GCM10009549_31780</name>
</gene>
<feature type="region of interest" description="Disordered" evidence="1">
    <location>
        <begin position="64"/>
        <end position="86"/>
    </location>
</feature>
<evidence type="ECO:0000313" key="3">
    <source>
        <dbReference type="Proteomes" id="UP001501005"/>
    </source>
</evidence>
<name>A0ABP3Z6C1_9ACTN</name>
<evidence type="ECO:0000256" key="1">
    <source>
        <dbReference type="SAM" id="MobiDB-lite"/>
    </source>
</evidence>
<dbReference type="EMBL" id="BAAAHG010000024">
    <property type="protein sequence ID" value="GAA0915917.1"/>
    <property type="molecule type" value="Genomic_DNA"/>
</dbReference>
<dbReference type="Proteomes" id="UP001501005">
    <property type="component" value="Unassembled WGS sequence"/>
</dbReference>
<keyword evidence="3" id="KW-1185">Reference proteome</keyword>
<evidence type="ECO:0000313" key="2">
    <source>
        <dbReference type="EMBL" id="GAA0915917.1"/>
    </source>
</evidence>
<sequence length="86" mass="9593">MGEELLPRSHQYKVVREALEEIMSGGGWSLHKGGHWGSLICDAGCHRIPVSGTPRVPERHARDLLRQARTCPLPDDDPRSKKRSVA</sequence>
<protein>
    <recommendedName>
        <fullName evidence="4">Type II toxin-antitoxin system HicA family toxin</fullName>
    </recommendedName>
</protein>